<dbReference type="InterPro" id="IPR021331">
    <property type="entry name" value="Hva1_TUDOR"/>
</dbReference>
<organism evidence="3 4">
    <name type="scientific">Mucilaginibacter terrae</name>
    <dbReference type="NCBI Taxonomy" id="1955052"/>
    <lineage>
        <taxon>Bacteria</taxon>
        <taxon>Pseudomonadati</taxon>
        <taxon>Bacteroidota</taxon>
        <taxon>Sphingobacteriia</taxon>
        <taxon>Sphingobacteriales</taxon>
        <taxon>Sphingobacteriaceae</taxon>
        <taxon>Mucilaginibacter</taxon>
    </lineage>
</organism>
<evidence type="ECO:0000313" key="3">
    <source>
        <dbReference type="EMBL" id="MDT3402507.1"/>
    </source>
</evidence>
<proteinExistence type="predicted"/>
<accession>A0ABU3GRW1</accession>
<comment type="caution">
    <text evidence="3">The sequence shown here is derived from an EMBL/GenBank/DDBJ whole genome shotgun (WGS) entry which is preliminary data.</text>
</comment>
<reference evidence="4" key="1">
    <citation type="submission" date="2023-07" db="EMBL/GenBank/DDBJ databases">
        <title>Functional and genomic diversity of the sorghum phyllosphere microbiome.</title>
        <authorList>
            <person name="Shade A."/>
        </authorList>
    </citation>
    <scope>NUCLEOTIDE SEQUENCE [LARGE SCALE GENOMIC DNA]</scope>
    <source>
        <strain evidence="4">SORGH_AS_0422</strain>
    </source>
</reference>
<feature type="region of interest" description="Disordered" evidence="1">
    <location>
        <begin position="32"/>
        <end position="65"/>
    </location>
</feature>
<dbReference type="Pfam" id="PF11160">
    <property type="entry name" value="Hva1_TUDOR"/>
    <property type="match status" value="1"/>
</dbReference>
<keyword evidence="4" id="KW-1185">Reference proteome</keyword>
<evidence type="ECO:0000256" key="1">
    <source>
        <dbReference type="SAM" id="MobiDB-lite"/>
    </source>
</evidence>
<dbReference type="Proteomes" id="UP001258315">
    <property type="component" value="Unassembled WGS sequence"/>
</dbReference>
<name>A0ABU3GRW1_9SPHI</name>
<evidence type="ECO:0000259" key="2">
    <source>
        <dbReference type="Pfam" id="PF11160"/>
    </source>
</evidence>
<dbReference type="EMBL" id="JAVLVU010000001">
    <property type="protein sequence ID" value="MDT3402507.1"/>
    <property type="molecule type" value="Genomic_DNA"/>
</dbReference>
<feature type="compositionally biased region" description="Basic and acidic residues" evidence="1">
    <location>
        <begin position="52"/>
        <end position="65"/>
    </location>
</feature>
<feature type="compositionally biased region" description="Basic residues" evidence="1">
    <location>
        <begin position="40"/>
        <end position="51"/>
    </location>
</feature>
<protein>
    <recommendedName>
        <fullName evidence="2">Hypervirulence associated protein TUDOR domain-containing protein</fullName>
    </recommendedName>
</protein>
<feature type="domain" description="Hypervirulence associated protein TUDOR" evidence="2">
    <location>
        <begin position="14"/>
        <end position="75"/>
    </location>
</feature>
<gene>
    <name evidence="3" type="ORF">QE417_001579</name>
</gene>
<evidence type="ECO:0000313" key="4">
    <source>
        <dbReference type="Proteomes" id="UP001258315"/>
    </source>
</evidence>
<sequence length="81" mass="9179">MQLSFSNIDTMKKGDTVHWAWGKSEAEGKIEAKHSDTVKKKTKGTTVKRKATKEEPAYEIKQENGTKVLKSESELKKGRKK</sequence>